<evidence type="ECO:0000256" key="3">
    <source>
        <dbReference type="SAM" id="Phobius"/>
    </source>
</evidence>
<dbReference type="InterPro" id="IPR011990">
    <property type="entry name" value="TPR-like_helical_dom_sf"/>
</dbReference>
<keyword evidence="3" id="KW-0472">Membrane</keyword>
<feature type="transmembrane region" description="Helical" evidence="3">
    <location>
        <begin position="20"/>
        <end position="39"/>
    </location>
</feature>
<dbReference type="InterPro" id="IPR019734">
    <property type="entry name" value="TPR_rpt"/>
</dbReference>
<evidence type="ECO:0000256" key="1">
    <source>
        <dbReference type="PROSITE-ProRule" id="PRU00339"/>
    </source>
</evidence>
<dbReference type="EMBL" id="FOVN01000001">
    <property type="protein sequence ID" value="SFN55405.1"/>
    <property type="molecule type" value="Genomic_DNA"/>
</dbReference>
<keyword evidence="1" id="KW-0802">TPR repeat</keyword>
<gene>
    <name evidence="5" type="ORF">SAMN04487989_1011197</name>
</gene>
<dbReference type="STRING" id="649333.SAMN04487989_1011197"/>
<feature type="compositionally biased region" description="Basic and acidic residues" evidence="2">
    <location>
        <begin position="506"/>
        <end position="538"/>
    </location>
</feature>
<dbReference type="InterPro" id="IPR036465">
    <property type="entry name" value="vWFA_dom_sf"/>
</dbReference>
<accession>A0A1I4ZYW4</accession>
<sequence>MIEELKHIDWDKFHFLRPDYLWLAIPLAIILLLGVLAYAEKTVWKKHIAQHLRPFVIQKGTAWKSRVIHASLFILFGLAFLGFLGPTWREVKEPTKKLESRLVIALDLSQSMLTTDVSPSRLERAKFKIRDFLEANPRAETALQVFAASTHTVVPYTTDYKIILDHLDGLKPSMMPKRGTGFDNLFINLDSLFNNNKAEGKILIFTDDLEGMDVQKVSAFMQQNNVVLNVYPMATLSGDKVPSFYNSKADLKVKGKVVMSKRNQTVSDNLKTIENVHVLDMSLDDSDVKLLAEDISKHLIFEEKPLDSENNWQDDGYWLVIPVIILFAFSFRKGWAIYSLLFMFSMVSCSQEPESEKEPSDTFAFKDLWYTKAYQGQQAYNNKDYASAAKLYQDPIHQGVAYYKEGDFLSAKAAFEKDSSKVGLYNLGLTYAKLGDLEKSQDIFETLIVKDPSFEEAQKNLNQVKNALSMMESSAPEDAKLNEEKPNAKNKKNDSMEDLSGGGQEATKKDMEKERTEEEAATGKRKGKEMDELPDDFKLGSGGIPKNVLMRKIDDDPALFLTKKFRYQINKKQVEAQNTQTDW</sequence>
<dbReference type="OrthoDB" id="9807628at2"/>
<dbReference type="InterPro" id="IPR050768">
    <property type="entry name" value="UPF0353/GerABKA_families"/>
</dbReference>
<dbReference type="PROSITE" id="PS50005">
    <property type="entry name" value="TPR"/>
    <property type="match status" value="1"/>
</dbReference>
<name>A0A1I4ZYW4_9FLAO</name>
<keyword evidence="3" id="KW-0812">Transmembrane</keyword>
<dbReference type="Pfam" id="PF13519">
    <property type="entry name" value="VWA_2"/>
    <property type="match status" value="1"/>
</dbReference>
<feature type="region of interest" description="Disordered" evidence="2">
    <location>
        <begin position="472"/>
        <end position="548"/>
    </location>
</feature>
<evidence type="ECO:0000256" key="2">
    <source>
        <dbReference type="SAM" id="MobiDB-lite"/>
    </source>
</evidence>
<reference evidence="6" key="1">
    <citation type="submission" date="2016-10" db="EMBL/GenBank/DDBJ databases">
        <authorList>
            <person name="Varghese N."/>
            <person name="Submissions S."/>
        </authorList>
    </citation>
    <scope>NUCLEOTIDE SEQUENCE [LARGE SCALE GENOMIC DNA]</scope>
    <source>
        <strain evidence="6">DSM 23925</strain>
    </source>
</reference>
<dbReference type="PANTHER" id="PTHR22550">
    <property type="entry name" value="SPORE GERMINATION PROTEIN"/>
    <property type="match status" value="1"/>
</dbReference>
<organism evidence="5 6">
    <name type="scientific">Bizionia echini</name>
    <dbReference type="NCBI Taxonomy" id="649333"/>
    <lineage>
        <taxon>Bacteria</taxon>
        <taxon>Pseudomonadati</taxon>
        <taxon>Bacteroidota</taxon>
        <taxon>Flavobacteriia</taxon>
        <taxon>Flavobacteriales</taxon>
        <taxon>Flavobacteriaceae</taxon>
        <taxon>Bizionia</taxon>
    </lineage>
</organism>
<proteinExistence type="predicted"/>
<dbReference type="Gene3D" id="1.25.40.10">
    <property type="entry name" value="Tetratricopeptide repeat domain"/>
    <property type="match status" value="1"/>
</dbReference>
<feature type="domain" description="VWFA" evidence="4">
    <location>
        <begin position="102"/>
        <end position="207"/>
    </location>
</feature>
<protein>
    <submittedName>
        <fullName evidence="5">Ca-activated chloride channel family protein</fullName>
    </submittedName>
</protein>
<keyword evidence="6" id="KW-1185">Reference proteome</keyword>
<evidence type="ECO:0000313" key="5">
    <source>
        <dbReference type="EMBL" id="SFN55405.1"/>
    </source>
</evidence>
<dbReference type="RefSeq" id="WP_092206684.1">
    <property type="nucleotide sequence ID" value="NZ_FOVN01000001.1"/>
</dbReference>
<dbReference type="SUPFAM" id="SSF48452">
    <property type="entry name" value="TPR-like"/>
    <property type="match status" value="1"/>
</dbReference>
<feature type="compositionally biased region" description="Basic and acidic residues" evidence="2">
    <location>
        <begin position="477"/>
        <end position="495"/>
    </location>
</feature>
<dbReference type="InterPro" id="IPR002035">
    <property type="entry name" value="VWF_A"/>
</dbReference>
<feature type="transmembrane region" description="Helical" evidence="3">
    <location>
        <begin position="67"/>
        <end position="88"/>
    </location>
</feature>
<keyword evidence="3" id="KW-1133">Transmembrane helix</keyword>
<dbReference type="Gene3D" id="3.40.50.410">
    <property type="entry name" value="von Willebrand factor, type A domain"/>
    <property type="match status" value="1"/>
</dbReference>
<dbReference type="SUPFAM" id="SSF53300">
    <property type="entry name" value="vWA-like"/>
    <property type="match status" value="1"/>
</dbReference>
<dbReference type="Proteomes" id="UP000198705">
    <property type="component" value="Unassembled WGS sequence"/>
</dbReference>
<feature type="repeat" description="TPR" evidence="1">
    <location>
        <begin position="421"/>
        <end position="454"/>
    </location>
</feature>
<evidence type="ECO:0000259" key="4">
    <source>
        <dbReference type="Pfam" id="PF13519"/>
    </source>
</evidence>
<dbReference type="AlphaFoldDB" id="A0A1I4ZYW4"/>
<dbReference type="PANTHER" id="PTHR22550:SF14">
    <property type="entry name" value="VWFA DOMAIN-CONTAINING PROTEIN"/>
    <property type="match status" value="1"/>
</dbReference>
<evidence type="ECO:0000313" key="6">
    <source>
        <dbReference type="Proteomes" id="UP000198705"/>
    </source>
</evidence>